<gene>
    <name evidence="2" type="ORF">MN202_18490</name>
</gene>
<name>A0ABU8CB65_9GAMM</name>
<evidence type="ECO:0000313" key="3">
    <source>
        <dbReference type="Proteomes" id="UP001375382"/>
    </source>
</evidence>
<dbReference type="EMBL" id="JALAAR010000022">
    <property type="protein sequence ID" value="MEH8019231.1"/>
    <property type="molecule type" value="Genomic_DNA"/>
</dbReference>
<evidence type="ECO:0000256" key="1">
    <source>
        <dbReference type="SAM" id="SignalP"/>
    </source>
</evidence>
<protein>
    <submittedName>
        <fullName evidence="2">Uncharacterized protein</fullName>
    </submittedName>
</protein>
<organism evidence="2 3">
    <name type="scientific">Rheinheimera muenzenbergensis</name>
    <dbReference type="NCBI Taxonomy" id="1193628"/>
    <lineage>
        <taxon>Bacteria</taxon>
        <taxon>Pseudomonadati</taxon>
        <taxon>Pseudomonadota</taxon>
        <taxon>Gammaproteobacteria</taxon>
        <taxon>Chromatiales</taxon>
        <taxon>Chromatiaceae</taxon>
        <taxon>Rheinheimera</taxon>
    </lineage>
</organism>
<sequence>MKVYALALFVFYLSGVQAADKSASVIIFDMPHGGCRLHVKGDGSALLAYGALPAQIRVKAGTFQPDVVVKAFKRVVKAQPATGQSQLAGSVSFADAEKLFWFSDKTLAQAYFRQALANKEAAAITDQAANPIENTCNRI</sequence>
<proteinExistence type="predicted"/>
<dbReference type="RefSeq" id="WP_335737629.1">
    <property type="nucleotide sequence ID" value="NZ_JALAAR010000022.1"/>
</dbReference>
<comment type="caution">
    <text evidence="2">The sequence shown here is derived from an EMBL/GenBank/DDBJ whole genome shotgun (WGS) entry which is preliminary data.</text>
</comment>
<feature type="signal peptide" evidence="1">
    <location>
        <begin position="1"/>
        <end position="18"/>
    </location>
</feature>
<keyword evidence="3" id="KW-1185">Reference proteome</keyword>
<feature type="chain" id="PRO_5045884414" evidence="1">
    <location>
        <begin position="19"/>
        <end position="139"/>
    </location>
</feature>
<reference evidence="2 3" key="1">
    <citation type="journal article" date="2023" name="Ecotoxicol. Environ. Saf.">
        <title>Mercury remediation potential of mercury-resistant strain Rheinheimera metallidurans sp. nov. isolated from a municipal waste dumping site.</title>
        <authorList>
            <person name="Yadav V."/>
            <person name="Manjhi A."/>
            <person name="Vadakedath N."/>
        </authorList>
    </citation>
    <scope>NUCLEOTIDE SEQUENCE [LARGE SCALE GENOMIC DNA]</scope>
    <source>
        <strain evidence="2 3">E-49</strain>
    </source>
</reference>
<evidence type="ECO:0000313" key="2">
    <source>
        <dbReference type="EMBL" id="MEH8019231.1"/>
    </source>
</evidence>
<dbReference type="Proteomes" id="UP001375382">
    <property type="component" value="Unassembled WGS sequence"/>
</dbReference>
<keyword evidence="1" id="KW-0732">Signal</keyword>
<accession>A0ABU8CB65</accession>